<evidence type="ECO:0000256" key="1">
    <source>
        <dbReference type="ARBA" id="ARBA00005965"/>
    </source>
</evidence>
<dbReference type="GO" id="GO:0006995">
    <property type="term" value="P:cellular response to nitrogen starvation"/>
    <property type="evidence" value="ECO:0007669"/>
    <property type="project" value="TreeGrafter"/>
</dbReference>
<name>A0A6A5BLL8_NAEFO</name>
<dbReference type="GO" id="GO:0000045">
    <property type="term" value="P:autophagosome assembly"/>
    <property type="evidence" value="ECO:0007669"/>
    <property type="project" value="TreeGrafter"/>
</dbReference>
<evidence type="ECO:0000256" key="2">
    <source>
        <dbReference type="SAM" id="Coils"/>
    </source>
</evidence>
<organism evidence="5 6">
    <name type="scientific">Naegleria fowleri</name>
    <name type="common">Brain eating amoeba</name>
    <dbReference type="NCBI Taxonomy" id="5763"/>
    <lineage>
        <taxon>Eukaryota</taxon>
        <taxon>Discoba</taxon>
        <taxon>Heterolobosea</taxon>
        <taxon>Tetramitia</taxon>
        <taxon>Eutetramitia</taxon>
        <taxon>Vahlkampfiidae</taxon>
        <taxon>Naegleria</taxon>
    </lineage>
</organism>
<comment type="similarity">
    <text evidence="1">Belongs to the beclin family.</text>
</comment>
<dbReference type="AlphaFoldDB" id="A0A6A5BLL8"/>
<keyword evidence="6" id="KW-1185">Reference proteome</keyword>
<dbReference type="InterPro" id="IPR040455">
    <property type="entry name" value="Atg6_BARA"/>
</dbReference>
<dbReference type="GO" id="GO:0034271">
    <property type="term" value="C:phosphatidylinositol 3-kinase complex, class III, type I"/>
    <property type="evidence" value="ECO:0007669"/>
    <property type="project" value="TreeGrafter"/>
</dbReference>
<dbReference type="GO" id="GO:0000407">
    <property type="term" value="C:phagophore assembly site"/>
    <property type="evidence" value="ECO:0007669"/>
    <property type="project" value="TreeGrafter"/>
</dbReference>
<dbReference type="VEuPathDB" id="AmoebaDB:NF0008590"/>
<dbReference type="GeneID" id="68109201"/>
<feature type="compositionally biased region" description="Polar residues" evidence="3">
    <location>
        <begin position="1"/>
        <end position="10"/>
    </location>
</feature>
<dbReference type="GO" id="GO:0045324">
    <property type="term" value="P:late endosome to vacuole transport"/>
    <property type="evidence" value="ECO:0007669"/>
    <property type="project" value="TreeGrafter"/>
</dbReference>
<dbReference type="Proteomes" id="UP000444721">
    <property type="component" value="Unassembled WGS sequence"/>
</dbReference>
<accession>A0A6A5BLL8</accession>
<dbReference type="PANTHER" id="PTHR12768:SF4">
    <property type="entry name" value="BECLIN-1"/>
    <property type="match status" value="1"/>
</dbReference>
<gene>
    <name evidence="5" type="ORF">FDP41_001983</name>
</gene>
<feature type="region of interest" description="Disordered" evidence="3">
    <location>
        <begin position="1"/>
        <end position="20"/>
    </location>
</feature>
<evidence type="ECO:0000313" key="5">
    <source>
        <dbReference type="EMBL" id="KAF0978913.1"/>
    </source>
</evidence>
<dbReference type="OrthoDB" id="4822at2759"/>
<dbReference type="RefSeq" id="XP_044563626.1">
    <property type="nucleotide sequence ID" value="XM_044705127.1"/>
</dbReference>
<dbReference type="InterPro" id="IPR038274">
    <property type="entry name" value="Atg6/Beclin_C_sf"/>
</dbReference>
<proteinExistence type="inferred from homology"/>
<feature type="coiled-coil region" evidence="2">
    <location>
        <begin position="153"/>
        <end position="187"/>
    </location>
</feature>
<reference evidence="5 6" key="1">
    <citation type="journal article" date="2019" name="Sci. Rep.">
        <title>Nanopore sequencing improves the draft genome of the human pathogenic amoeba Naegleria fowleri.</title>
        <authorList>
            <person name="Liechti N."/>
            <person name="Schurch N."/>
            <person name="Bruggmann R."/>
            <person name="Wittwer M."/>
        </authorList>
    </citation>
    <scope>NUCLEOTIDE SEQUENCE [LARGE SCALE GENOMIC DNA]</scope>
    <source>
        <strain evidence="5 6">ATCC 30894</strain>
    </source>
</reference>
<dbReference type="Gene3D" id="1.10.418.40">
    <property type="entry name" value="Autophagy protein 6/Beclin 1"/>
    <property type="match status" value="1"/>
</dbReference>
<comment type="caution">
    <text evidence="5">The sequence shown here is derived from an EMBL/GenBank/DDBJ whole genome shotgun (WGS) entry which is preliminary data.</text>
</comment>
<evidence type="ECO:0000313" key="6">
    <source>
        <dbReference type="Proteomes" id="UP000444721"/>
    </source>
</evidence>
<evidence type="ECO:0000259" key="4">
    <source>
        <dbReference type="Pfam" id="PF04111"/>
    </source>
</evidence>
<sequence>MIPSQHQQHPFPSHAALMQTPPPSNSPWINPFFSPTIMTHRMTCTQCKNVQDVFVPPTPSDPNALDESFVFLSDFNSPTASIMDTFQSNSKSIERIEEINYMIDELLENGESLESLLNQQSLCGACLKDLFEELSRREDLLKKECDTFEKMLKEKKQLSKEELESDVNNYKKEMDKLRNEEFEEREKILLFHTDRQCRVGRKAMNLQNEINSQQEIEKGYWKAYFEYLENMQNVSEDNRRIQMRSGRKKFNPEKLFSIHENPSRIMMINSLRMGTLRTEQVSWDEINAGWGLCALLINMIAQKLSKFRFSKYKITPKGSHTTVKELESGEN</sequence>
<feature type="domain" description="Atg6 BARA" evidence="4">
    <location>
        <begin position="254"/>
        <end position="328"/>
    </location>
</feature>
<dbReference type="GO" id="GO:0034272">
    <property type="term" value="C:phosphatidylinositol 3-kinase complex, class III, type II"/>
    <property type="evidence" value="ECO:0007669"/>
    <property type="project" value="TreeGrafter"/>
</dbReference>
<evidence type="ECO:0000256" key="3">
    <source>
        <dbReference type="SAM" id="MobiDB-lite"/>
    </source>
</evidence>
<dbReference type="OMA" id="VEREYEW"/>
<protein>
    <recommendedName>
        <fullName evidence="4">Atg6 BARA domain-containing protein</fullName>
    </recommendedName>
</protein>
<dbReference type="GO" id="GO:0043548">
    <property type="term" value="F:phosphatidylinositol 3-kinase binding"/>
    <property type="evidence" value="ECO:0007669"/>
    <property type="project" value="TreeGrafter"/>
</dbReference>
<dbReference type="VEuPathDB" id="AmoebaDB:NfTy_033620"/>
<dbReference type="VEuPathDB" id="AmoebaDB:FDP41_001983"/>
<dbReference type="GO" id="GO:0000423">
    <property type="term" value="P:mitophagy"/>
    <property type="evidence" value="ECO:0007669"/>
    <property type="project" value="TreeGrafter"/>
</dbReference>
<dbReference type="PANTHER" id="PTHR12768">
    <property type="entry name" value="BECLIN 1"/>
    <property type="match status" value="1"/>
</dbReference>
<dbReference type="GO" id="GO:0030674">
    <property type="term" value="F:protein-macromolecule adaptor activity"/>
    <property type="evidence" value="ECO:0007669"/>
    <property type="project" value="TreeGrafter"/>
</dbReference>
<dbReference type="Pfam" id="PF04111">
    <property type="entry name" value="APG6"/>
    <property type="match status" value="1"/>
</dbReference>
<keyword evidence="2" id="KW-0175">Coiled coil</keyword>
<dbReference type="InterPro" id="IPR007243">
    <property type="entry name" value="Atg6/Beclin"/>
</dbReference>
<dbReference type="EMBL" id="VFQX01000028">
    <property type="protein sequence ID" value="KAF0978913.1"/>
    <property type="molecule type" value="Genomic_DNA"/>
</dbReference>